<proteinExistence type="predicted"/>
<evidence type="ECO:0000313" key="2">
    <source>
        <dbReference type="WBParaSite" id="SMUV_0000384001-mRNA-1"/>
    </source>
</evidence>
<keyword evidence="1" id="KW-1185">Reference proteome</keyword>
<dbReference type="Proteomes" id="UP000046393">
    <property type="component" value="Unplaced"/>
</dbReference>
<reference evidence="2" key="1">
    <citation type="submission" date="2017-02" db="UniProtKB">
        <authorList>
            <consortium name="WormBaseParasite"/>
        </authorList>
    </citation>
    <scope>IDENTIFICATION</scope>
</reference>
<organism evidence="1 2">
    <name type="scientific">Syphacia muris</name>
    <dbReference type="NCBI Taxonomy" id="451379"/>
    <lineage>
        <taxon>Eukaryota</taxon>
        <taxon>Metazoa</taxon>
        <taxon>Ecdysozoa</taxon>
        <taxon>Nematoda</taxon>
        <taxon>Chromadorea</taxon>
        <taxon>Rhabditida</taxon>
        <taxon>Spirurina</taxon>
        <taxon>Oxyuridomorpha</taxon>
        <taxon>Oxyuroidea</taxon>
        <taxon>Oxyuridae</taxon>
        <taxon>Syphacia</taxon>
    </lineage>
</organism>
<evidence type="ECO:0000313" key="1">
    <source>
        <dbReference type="Proteomes" id="UP000046393"/>
    </source>
</evidence>
<name>A0A0N5AHI7_9BILA</name>
<dbReference type="AlphaFoldDB" id="A0A0N5AHI7"/>
<dbReference type="WBParaSite" id="SMUV_0000384001-mRNA-1">
    <property type="protein sequence ID" value="SMUV_0000384001-mRNA-1"/>
    <property type="gene ID" value="SMUV_0000384001"/>
</dbReference>
<sequence length="97" mass="10856">MVVAEAVQKMPQVPSCNPDMNPPPYPYPDNRIPQYSGLAAAGIPTGQQQQVMQMDPGCLQRMYYDQRPVVVPIINNVSVGIPRRRCRHCNGELVYEA</sequence>
<protein>
    <submittedName>
        <fullName evidence="2">Brain protein I3</fullName>
    </submittedName>
</protein>
<accession>A0A0N5AHI7</accession>